<evidence type="ECO:0000313" key="1">
    <source>
        <dbReference type="EMBL" id="SIT53479.1"/>
    </source>
</evidence>
<sequence length="78" mass="8757">MMNTMEPHGRAMADARERINRTKLALERTEELLAENTALCSRIRARRCLVEAAYRLVQIDPASDAALIGRLPIPDGPR</sequence>
<name>A0A1R3V0S0_9HYPH</name>
<keyword evidence="2" id="KW-1185">Reference proteome</keyword>
<dbReference type="AlphaFoldDB" id="A0A1R3V0S0"/>
<dbReference type="STRING" id="1631249.BQ8794_110285"/>
<gene>
    <name evidence="1" type="ORF">BQ8794_110285</name>
</gene>
<dbReference type="EMBL" id="FTPD01000003">
    <property type="protein sequence ID" value="SIT53479.1"/>
    <property type="molecule type" value="Genomic_DNA"/>
</dbReference>
<protein>
    <submittedName>
        <fullName evidence="1">Uncharacterized protein</fullName>
    </submittedName>
</protein>
<dbReference type="Proteomes" id="UP000188388">
    <property type="component" value="Unassembled WGS sequence"/>
</dbReference>
<proteinExistence type="predicted"/>
<organism evidence="1 2">
    <name type="scientific">Mesorhizobium prunaredense</name>
    <dbReference type="NCBI Taxonomy" id="1631249"/>
    <lineage>
        <taxon>Bacteria</taxon>
        <taxon>Pseudomonadati</taxon>
        <taxon>Pseudomonadota</taxon>
        <taxon>Alphaproteobacteria</taxon>
        <taxon>Hyphomicrobiales</taxon>
        <taxon>Phyllobacteriaceae</taxon>
        <taxon>Mesorhizobium</taxon>
    </lineage>
</organism>
<reference evidence="2" key="1">
    <citation type="submission" date="2017-01" db="EMBL/GenBank/DDBJ databases">
        <authorList>
            <person name="Brunel B."/>
        </authorList>
    </citation>
    <scope>NUCLEOTIDE SEQUENCE [LARGE SCALE GENOMIC DNA]</scope>
</reference>
<accession>A0A1R3V0S0</accession>
<evidence type="ECO:0000313" key="2">
    <source>
        <dbReference type="Proteomes" id="UP000188388"/>
    </source>
</evidence>